<dbReference type="RefSeq" id="WP_091108534.1">
    <property type="nucleotide sequence ID" value="NZ_FOWQ01000002.1"/>
</dbReference>
<accession>A0A1I5LAB9</accession>
<feature type="compositionally biased region" description="Low complexity" evidence="1">
    <location>
        <begin position="37"/>
        <end position="60"/>
    </location>
</feature>
<sequence length="198" mass="18670">MSRAATRRRSVVVAVLAVLAVGGAGVAVAASRSGDAATGDASVAAPSTPAGASSTAPSAGATGGADDGATTGSPAEPTTAGGASTPTPSGGTTTAGRQADVVVVSTYSGWDPTASAVVTGGYVADLVEDGGTCSLTLSRDGVVLTGGESAATPDVASTSCGEVRLTGAELTAGSWEAVLRYSSPDAVGESAPFPVVVP</sequence>
<organism evidence="3 4">
    <name type="scientific">Geodermatophilus dictyosporus</name>
    <dbReference type="NCBI Taxonomy" id="1523247"/>
    <lineage>
        <taxon>Bacteria</taxon>
        <taxon>Bacillati</taxon>
        <taxon>Actinomycetota</taxon>
        <taxon>Actinomycetes</taxon>
        <taxon>Geodermatophilales</taxon>
        <taxon>Geodermatophilaceae</taxon>
        <taxon>Geodermatophilus</taxon>
    </lineage>
</organism>
<dbReference type="EMBL" id="FOWQ01000002">
    <property type="protein sequence ID" value="SFO94168.1"/>
    <property type="molecule type" value="Genomic_DNA"/>
</dbReference>
<evidence type="ECO:0000256" key="1">
    <source>
        <dbReference type="SAM" id="MobiDB-lite"/>
    </source>
</evidence>
<feature type="compositionally biased region" description="Low complexity" evidence="1">
    <location>
        <begin position="67"/>
        <end position="96"/>
    </location>
</feature>
<evidence type="ECO:0000256" key="2">
    <source>
        <dbReference type="SAM" id="SignalP"/>
    </source>
</evidence>
<protein>
    <submittedName>
        <fullName evidence="3">Uncharacterized protein</fullName>
    </submittedName>
</protein>
<dbReference type="STRING" id="1523247.SAMN05660464_1638"/>
<feature type="signal peptide" evidence="2">
    <location>
        <begin position="1"/>
        <end position="29"/>
    </location>
</feature>
<keyword evidence="2" id="KW-0732">Signal</keyword>
<evidence type="ECO:0000313" key="4">
    <source>
        <dbReference type="Proteomes" id="UP000198857"/>
    </source>
</evidence>
<dbReference type="OrthoDB" id="4981587at2"/>
<keyword evidence="4" id="KW-1185">Reference proteome</keyword>
<dbReference type="AlphaFoldDB" id="A0A1I5LAB9"/>
<evidence type="ECO:0000313" key="3">
    <source>
        <dbReference type="EMBL" id="SFO94168.1"/>
    </source>
</evidence>
<dbReference type="Proteomes" id="UP000198857">
    <property type="component" value="Unassembled WGS sequence"/>
</dbReference>
<proteinExistence type="predicted"/>
<name>A0A1I5LAB9_9ACTN</name>
<reference evidence="4" key="1">
    <citation type="submission" date="2016-10" db="EMBL/GenBank/DDBJ databases">
        <authorList>
            <person name="Varghese N."/>
            <person name="Submissions S."/>
        </authorList>
    </citation>
    <scope>NUCLEOTIDE SEQUENCE [LARGE SCALE GENOMIC DNA]</scope>
    <source>
        <strain evidence="4">DSM 44208</strain>
    </source>
</reference>
<gene>
    <name evidence="3" type="ORF">SAMN05660464_1638</name>
</gene>
<feature type="region of interest" description="Disordered" evidence="1">
    <location>
        <begin position="37"/>
        <end position="97"/>
    </location>
</feature>
<feature type="chain" id="PRO_5011705273" evidence="2">
    <location>
        <begin position="30"/>
        <end position="198"/>
    </location>
</feature>